<dbReference type="AlphaFoldDB" id="A0A9W8NFI7"/>
<organism evidence="2 3">
    <name type="scientific">Xylaria arbuscula</name>
    <dbReference type="NCBI Taxonomy" id="114810"/>
    <lineage>
        <taxon>Eukaryota</taxon>
        <taxon>Fungi</taxon>
        <taxon>Dikarya</taxon>
        <taxon>Ascomycota</taxon>
        <taxon>Pezizomycotina</taxon>
        <taxon>Sordariomycetes</taxon>
        <taxon>Xylariomycetidae</taxon>
        <taxon>Xylariales</taxon>
        <taxon>Xylariaceae</taxon>
        <taxon>Xylaria</taxon>
    </lineage>
</organism>
<keyword evidence="3" id="KW-1185">Reference proteome</keyword>
<keyword evidence="1" id="KW-1133">Transmembrane helix</keyword>
<evidence type="ECO:0000313" key="2">
    <source>
        <dbReference type="EMBL" id="KAJ3573392.1"/>
    </source>
</evidence>
<keyword evidence="1" id="KW-0472">Membrane</keyword>
<feature type="transmembrane region" description="Helical" evidence="1">
    <location>
        <begin position="7"/>
        <end position="27"/>
    </location>
</feature>
<dbReference type="Proteomes" id="UP001148614">
    <property type="component" value="Unassembled WGS sequence"/>
</dbReference>
<proteinExistence type="predicted"/>
<reference evidence="2" key="1">
    <citation type="submission" date="2022-07" db="EMBL/GenBank/DDBJ databases">
        <title>Genome Sequence of Xylaria arbuscula.</title>
        <authorList>
            <person name="Buettner E."/>
        </authorList>
    </citation>
    <scope>NUCLEOTIDE SEQUENCE</scope>
    <source>
        <strain evidence="2">VT107</strain>
    </source>
</reference>
<accession>A0A9W8NFI7</accession>
<protein>
    <submittedName>
        <fullName evidence="2">Uncharacterized protein</fullName>
    </submittedName>
</protein>
<name>A0A9W8NFI7_9PEZI</name>
<gene>
    <name evidence="2" type="ORF">NPX13_g4712</name>
</gene>
<comment type="caution">
    <text evidence="2">The sequence shown here is derived from an EMBL/GenBank/DDBJ whole genome shotgun (WGS) entry which is preliminary data.</text>
</comment>
<keyword evidence="1" id="KW-0812">Transmembrane</keyword>
<sequence length="145" mass="16330">MRFISILLRAVYATLPLAAMSLVVWSWPGVDGNATPPPTPRPGPTQQTSNHAIQIDIYLRHLHKDIQISEQDLKADFYSYLGIPQTATSDQIELASQATYRRLSQMAGSKVEISVLGGVYRVLQSDQLRPRYDELLRARGQFFDL</sequence>
<evidence type="ECO:0000256" key="1">
    <source>
        <dbReference type="SAM" id="Phobius"/>
    </source>
</evidence>
<dbReference type="EMBL" id="JANPWZ010000685">
    <property type="protein sequence ID" value="KAJ3573392.1"/>
    <property type="molecule type" value="Genomic_DNA"/>
</dbReference>
<evidence type="ECO:0000313" key="3">
    <source>
        <dbReference type="Proteomes" id="UP001148614"/>
    </source>
</evidence>